<feature type="chain" id="PRO_5002292087" description="chorismate mutase" evidence="5">
    <location>
        <begin position="29"/>
        <end position="196"/>
    </location>
</feature>
<sequence length="196" mass="20277">MPRRALIATSAFAVTLAALLGAAAPAQACPRDPAEQQAVTAVASAALDRLEIADDVAASKWLSGKAVADPAREQAVVDATIAAAKADGVDPVAAERIIRAQILASKQVQYALIVRWHAHPDEALTTAPDLTTSVRPRINAVDARLVPAIGAASAALDDQQCGHLVKDARGQLGQGLDDAHRKAFRTALATVCTPES</sequence>
<dbReference type="RefSeq" id="WP_045530082.1">
    <property type="nucleotide sequence ID" value="NZ_CP011043.1"/>
</dbReference>
<dbReference type="InterPro" id="IPR036263">
    <property type="entry name" value="Chorismate_II_sf"/>
</dbReference>
<dbReference type="OrthoDB" id="3825510at2"/>
<dbReference type="EMBL" id="CP011043">
    <property type="protein sequence ID" value="AJW80344.1"/>
    <property type="molecule type" value="Genomic_DNA"/>
</dbReference>
<feature type="signal peptide" evidence="5">
    <location>
        <begin position="1"/>
        <end position="28"/>
    </location>
</feature>
<dbReference type="PROSITE" id="PS51168">
    <property type="entry name" value="CHORISMATE_MUT_2"/>
    <property type="match status" value="1"/>
</dbReference>
<name>A0A0D5CM13_9MICO</name>
<evidence type="ECO:0000313" key="8">
    <source>
        <dbReference type="Proteomes" id="UP000032604"/>
    </source>
</evidence>
<dbReference type="Gene3D" id="1.20.59.10">
    <property type="entry name" value="Chorismate mutase"/>
    <property type="match status" value="1"/>
</dbReference>
<dbReference type="SUPFAM" id="SSF48600">
    <property type="entry name" value="Chorismate mutase II"/>
    <property type="match status" value="1"/>
</dbReference>
<dbReference type="HOGENOM" id="CLU_090313_1_0_11"/>
<dbReference type="Proteomes" id="UP000032604">
    <property type="component" value="Chromosome"/>
</dbReference>
<keyword evidence="3 5" id="KW-0732">Signal</keyword>
<dbReference type="InterPro" id="IPR008240">
    <property type="entry name" value="Chorismate_mutase_periplasmic"/>
</dbReference>
<keyword evidence="4" id="KW-0413">Isomerase</keyword>
<evidence type="ECO:0000256" key="4">
    <source>
        <dbReference type="ARBA" id="ARBA00023235"/>
    </source>
</evidence>
<accession>A0A0D5CM13</accession>
<dbReference type="SMART" id="SM00830">
    <property type="entry name" value="CM_2"/>
    <property type="match status" value="1"/>
</dbReference>
<evidence type="ECO:0000313" key="7">
    <source>
        <dbReference type="EMBL" id="AJW80344.1"/>
    </source>
</evidence>
<dbReference type="PANTHER" id="PTHR38041">
    <property type="entry name" value="CHORISMATE MUTASE"/>
    <property type="match status" value="1"/>
</dbReference>
<gene>
    <name evidence="7" type="ORF">VO01_01190</name>
</gene>
<evidence type="ECO:0000256" key="1">
    <source>
        <dbReference type="ARBA" id="ARBA00004817"/>
    </source>
</evidence>
<dbReference type="GO" id="GO:0046417">
    <property type="term" value="P:chorismate metabolic process"/>
    <property type="evidence" value="ECO:0007669"/>
    <property type="project" value="InterPro"/>
</dbReference>
<dbReference type="InterPro" id="IPR002701">
    <property type="entry name" value="CM_II_prokaryot"/>
</dbReference>
<dbReference type="PROSITE" id="PS51318">
    <property type="entry name" value="TAT"/>
    <property type="match status" value="1"/>
</dbReference>
<dbReference type="GO" id="GO:0004106">
    <property type="term" value="F:chorismate mutase activity"/>
    <property type="evidence" value="ECO:0007669"/>
    <property type="project" value="UniProtKB-EC"/>
</dbReference>
<dbReference type="InterPro" id="IPR006311">
    <property type="entry name" value="TAT_signal"/>
</dbReference>
<evidence type="ECO:0000256" key="2">
    <source>
        <dbReference type="ARBA" id="ARBA00012404"/>
    </source>
</evidence>
<evidence type="ECO:0000256" key="3">
    <source>
        <dbReference type="ARBA" id="ARBA00022729"/>
    </source>
</evidence>
<dbReference type="PATRIC" id="fig|33014.5.peg.256"/>
<dbReference type="GO" id="GO:0009697">
    <property type="term" value="P:salicylic acid biosynthetic process"/>
    <property type="evidence" value="ECO:0007669"/>
    <property type="project" value="TreeGrafter"/>
</dbReference>
<comment type="pathway">
    <text evidence="1">Metabolic intermediate biosynthesis; prephenate biosynthesis; prephenate from chorismate: step 1/1.</text>
</comment>
<evidence type="ECO:0000256" key="5">
    <source>
        <dbReference type="SAM" id="SignalP"/>
    </source>
</evidence>
<reference evidence="7 8" key="1">
    <citation type="journal article" date="2015" name="Genome Announc.">
        <title>Complete Genome Sequence of Clavibacter michiganensis subsp. insidiosus R1-1 Using PacBio Single-Molecule Real-Time Technology.</title>
        <authorList>
            <person name="Lu Y."/>
            <person name="Samac D.A."/>
            <person name="Glazebrook J."/>
            <person name="Ishimaru C.A."/>
        </authorList>
    </citation>
    <scope>NUCLEOTIDE SEQUENCE [LARGE SCALE GENOMIC DNA]</scope>
    <source>
        <strain evidence="7 8">R1-1</strain>
    </source>
</reference>
<dbReference type="InterPro" id="IPR036979">
    <property type="entry name" value="CM_dom_sf"/>
</dbReference>
<organism evidence="7 8">
    <name type="scientific">Clavibacter michiganensis subsp. insidiosus</name>
    <dbReference type="NCBI Taxonomy" id="33014"/>
    <lineage>
        <taxon>Bacteria</taxon>
        <taxon>Bacillati</taxon>
        <taxon>Actinomycetota</taxon>
        <taxon>Actinomycetes</taxon>
        <taxon>Micrococcales</taxon>
        <taxon>Microbacteriaceae</taxon>
        <taxon>Clavibacter</taxon>
    </lineage>
</organism>
<proteinExistence type="predicted"/>
<dbReference type="InterPro" id="IPR051331">
    <property type="entry name" value="Chorismate_mutase-related"/>
</dbReference>
<evidence type="ECO:0000259" key="6">
    <source>
        <dbReference type="PROSITE" id="PS51168"/>
    </source>
</evidence>
<dbReference type="KEGG" id="cmh:VO01_01190"/>
<dbReference type="AlphaFoldDB" id="A0A0D5CM13"/>
<dbReference type="Pfam" id="PF01817">
    <property type="entry name" value="CM_2"/>
    <property type="match status" value="1"/>
</dbReference>
<dbReference type="UniPathway" id="UPA00120">
    <property type="reaction ID" value="UER00203"/>
</dbReference>
<protein>
    <recommendedName>
        <fullName evidence="2">chorismate mutase</fullName>
        <ecNumber evidence="2">5.4.99.5</ecNumber>
    </recommendedName>
</protein>
<feature type="domain" description="Chorismate mutase" evidence="6">
    <location>
        <begin position="21"/>
        <end position="113"/>
    </location>
</feature>
<dbReference type="EC" id="5.4.99.5" evidence="2"/>
<dbReference type="PANTHER" id="PTHR38041:SF2">
    <property type="entry name" value="SECRETED CHORISMATE MUTASE"/>
    <property type="match status" value="1"/>
</dbReference>
<dbReference type="NCBIfam" id="TIGR01806">
    <property type="entry name" value="CM_mono2"/>
    <property type="match status" value="1"/>
</dbReference>